<evidence type="ECO:0000313" key="2">
    <source>
        <dbReference type="Proteomes" id="UP001262410"/>
    </source>
</evidence>
<reference evidence="1 2" key="1">
    <citation type="submission" date="2023-07" db="EMBL/GenBank/DDBJ databases">
        <title>Sorghum-associated microbial communities from plants grown in Nebraska, USA.</title>
        <authorList>
            <person name="Schachtman D."/>
        </authorList>
    </citation>
    <scope>NUCLEOTIDE SEQUENCE [LARGE SCALE GENOMIC DNA]</scope>
    <source>
        <strain evidence="1 2">584</strain>
    </source>
</reference>
<sequence>MKRFIWLVAGLVAGCMSNQKPTETAVIVQNIDKIESDLKNISDAQLAIFRRDYGTTIAIPAEPEALREIADQSCQISASASGISQLLGRIKESRNKLATKDRDLFWGFVFFSKNKIIHEMYFGAPYLNVDYTSMIVDGQKYEIPVRVVSWLDEVIDMGNCKIN</sequence>
<keyword evidence="2" id="KW-1185">Reference proteome</keyword>
<gene>
    <name evidence="1" type="ORF">E9232_003966</name>
</gene>
<dbReference type="PROSITE" id="PS51257">
    <property type="entry name" value="PROKAR_LIPOPROTEIN"/>
    <property type="match status" value="1"/>
</dbReference>
<dbReference type="EMBL" id="JAVDPW010000007">
    <property type="protein sequence ID" value="MDR6291432.1"/>
    <property type="molecule type" value="Genomic_DNA"/>
</dbReference>
<comment type="caution">
    <text evidence="1">The sequence shown here is derived from an EMBL/GenBank/DDBJ whole genome shotgun (WGS) entry which is preliminary data.</text>
</comment>
<protein>
    <submittedName>
        <fullName evidence="1">Uncharacterized protein</fullName>
    </submittedName>
</protein>
<proteinExistence type="predicted"/>
<name>A0ABU1JT32_9PROT</name>
<dbReference type="Proteomes" id="UP001262410">
    <property type="component" value="Unassembled WGS sequence"/>
</dbReference>
<dbReference type="RefSeq" id="WP_309796639.1">
    <property type="nucleotide sequence ID" value="NZ_JAVDPW010000007.1"/>
</dbReference>
<evidence type="ECO:0000313" key="1">
    <source>
        <dbReference type="EMBL" id="MDR6291432.1"/>
    </source>
</evidence>
<organism evidence="1 2">
    <name type="scientific">Inquilinus ginsengisoli</name>
    <dbReference type="NCBI Taxonomy" id="363840"/>
    <lineage>
        <taxon>Bacteria</taxon>
        <taxon>Pseudomonadati</taxon>
        <taxon>Pseudomonadota</taxon>
        <taxon>Alphaproteobacteria</taxon>
        <taxon>Rhodospirillales</taxon>
        <taxon>Rhodospirillaceae</taxon>
        <taxon>Inquilinus</taxon>
    </lineage>
</organism>
<accession>A0ABU1JT32</accession>